<protein>
    <submittedName>
        <fullName evidence="2">Serine hydrolase domain-containing protein</fullName>
        <ecNumber evidence="2">3.1.1.103</ecNumber>
    </submittedName>
</protein>
<gene>
    <name evidence="2" type="ORF">RB602_14270</name>
</gene>
<dbReference type="PANTHER" id="PTHR43283">
    <property type="entry name" value="BETA-LACTAMASE-RELATED"/>
    <property type="match status" value="1"/>
</dbReference>
<dbReference type="PROSITE" id="PS51318">
    <property type="entry name" value="TAT"/>
    <property type="match status" value="1"/>
</dbReference>
<keyword evidence="2" id="KW-0378">Hydrolase</keyword>
<keyword evidence="3" id="KW-1185">Reference proteome</keyword>
<dbReference type="AlphaFoldDB" id="A0AA97F6R3"/>
<organism evidence="2 3">
    <name type="scientific">Alterisphingorhabdus coralli</name>
    <dbReference type="NCBI Taxonomy" id="3071408"/>
    <lineage>
        <taxon>Bacteria</taxon>
        <taxon>Pseudomonadati</taxon>
        <taxon>Pseudomonadota</taxon>
        <taxon>Alphaproteobacteria</taxon>
        <taxon>Sphingomonadales</taxon>
        <taxon>Sphingomonadaceae</taxon>
        <taxon>Alterisphingorhabdus (ex Yan et al. 2024)</taxon>
    </lineage>
</organism>
<dbReference type="RefSeq" id="WP_317081485.1">
    <property type="nucleotide sequence ID" value="NZ_CP136594.1"/>
</dbReference>
<dbReference type="EC" id="3.1.1.103" evidence="2"/>
<dbReference type="Proteomes" id="UP001302429">
    <property type="component" value="Chromosome"/>
</dbReference>
<dbReference type="InterPro" id="IPR001466">
    <property type="entry name" value="Beta-lactam-related"/>
</dbReference>
<dbReference type="EMBL" id="CP136594">
    <property type="protein sequence ID" value="WOE74983.1"/>
    <property type="molecule type" value="Genomic_DNA"/>
</dbReference>
<dbReference type="InterPro" id="IPR050789">
    <property type="entry name" value="Diverse_Enzym_Activities"/>
</dbReference>
<evidence type="ECO:0000313" key="2">
    <source>
        <dbReference type="EMBL" id="WOE74983.1"/>
    </source>
</evidence>
<dbReference type="Pfam" id="PF00144">
    <property type="entry name" value="Beta-lactamase"/>
    <property type="match status" value="1"/>
</dbReference>
<dbReference type="InterPro" id="IPR012338">
    <property type="entry name" value="Beta-lactam/transpept-like"/>
</dbReference>
<feature type="domain" description="Beta-lactamase-related" evidence="1">
    <location>
        <begin position="55"/>
        <end position="416"/>
    </location>
</feature>
<evidence type="ECO:0000259" key="1">
    <source>
        <dbReference type="Pfam" id="PF00144"/>
    </source>
</evidence>
<dbReference type="Gene3D" id="3.40.710.10">
    <property type="entry name" value="DD-peptidase/beta-lactamase superfamily"/>
    <property type="match status" value="1"/>
</dbReference>
<sequence>MKSEKLIMQDMQLSRRNLLRSAGLIGLAGAAPMAATTAFAKTPAEKFPLIAAELTKYVSEEKVAGMVAAIGFGTDAPEYVTAGTQSVGGTVAVNKDTLWRVYSMTKPVTGMAAMILIGEGKLKLDQPVADILPEFANMTVLTDPENSLDAVPAKNKMTIRHLLTHTAGLGYNIVTKGPLLDKYNELGISPGEVSKMPLPGFPVPAPTPAIDEFSRRVATLPLVADPGTKWNYSISLDLLGYVIQVASGKEFGAFLQEKMFDPLGMTSTYWTVPESEIYRFTSNYAALGNFLLPIDPPNNSIYSEPPAFPFGGAGLVSSARDYDRFLAMLVGRGALDGTRIMSEETAMLGMSNLLPDTVDLTGSWVEDEGYGAGGRVGLGNEKAPAGTYGWGGAAGTVAFVDTNRNFRASGYTQYMPADSYPFQKEFPKLIYKQMEALKGA</sequence>
<dbReference type="InterPro" id="IPR006311">
    <property type="entry name" value="TAT_signal"/>
</dbReference>
<name>A0AA97F6R3_9SPHN</name>
<dbReference type="PANTHER" id="PTHR43283:SF3">
    <property type="entry name" value="BETA-LACTAMASE FAMILY PROTEIN (AFU_ORTHOLOGUE AFUA_5G07500)"/>
    <property type="match status" value="1"/>
</dbReference>
<proteinExistence type="predicted"/>
<evidence type="ECO:0000313" key="3">
    <source>
        <dbReference type="Proteomes" id="UP001302429"/>
    </source>
</evidence>
<reference evidence="2 3" key="1">
    <citation type="submission" date="2023-10" db="EMBL/GenBank/DDBJ databases">
        <title>Complete genome sequence of a Sphingomonadaceae bacterium.</title>
        <authorList>
            <person name="Yan C."/>
        </authorList>
    </citation>
    <scope>NUCLEOTIDE SEQUENCE [LARGE SCALE GENOMIC DNA]</scope>
    <source>
        <strain evidence="2 3">SCSIO 66989</strain>
    </source>
</reference>
<dbReference type="GO" id="GO:0016787">
    <property type="term" value="F:hydrolase activity"/>
    <property type="evidence" value="ECO:0007669"/>
    <property type="project" value="UniProtKB-KW"/>
</dbReference>
<dbReference type="SUPFAM" id="SSF56601">
    <property type="entry name" value="beta-lactamase/transpeptidase-like"/>
    <property type="match status" value="1"/>
</dbReference>
<dbReference type="KEGG" id="acoa:RB602_14270"/>
<accession>A0AA97F6R3</accession>